<name>Q3AEV8_CARHZ</name>
<keyword evidence="2" id="KW-1185">Reference proteome</keyword>
<evidence type="ECO:0000313" key="1">
    <source>
        <dbReference type="EMBL" id="ABB15231.1"/>
    </source>
</evidence>
<dbReference type="EMBL" id="CP000141">
    <property type="protein sequence ID" value="ABB15231.1"/>
    <property type="molecule type" value="Genomic_DNA"/>
</dbReference>
<gene>
    <name evidence="1" type="ordered locus">CHY_0468</name>
</gene>
<sequence>MEEKDKQKAGLFFKSLHRWPKSHLFLLFFLNKEMV</sequence>
<accession>Q3AEV8</accession>
<reference evidence="1 2" key="1">
    <citation type="journal article" date="2005" name="PLoS Genet.">
        <title>Life in hot carbon monoxide: the complete genome sequence of Carboxydothermus hydrogenoformans Z-2901.</title>
        <authorList>
            <person name="Wu M."/>
            <person name="Ren Q."/>
            <person name="Durkin A.S."/>
            <person name="Daugherty S.C."/>
            <person name="Brinkac L.M."/>
            <person name="Dodson R.J."/>
            <person name="Madupu R."/>
            <person name="Sullivan S.A."/>
            <person name="Kolonay J.F."/>
            <person name="Haft D.H."/>
            <person name="Nelson W.C."/>
            <person name="Tallon L.J."/>
            <person name="Jones K.M."/>
            <person name="Ulrich L.E."/>
            <person name="Gonzalez J.M."/>
            <person name="Zhulin I.B."/>
            <person name="Robb F.T."/>
            <person name="Eisen J.A."/>
        </authorList>
    </citation>
    <scope>NUCLEOTIDE SEQUENCE [LARGE SCALE GENOMIC DNA]</scope>
    <source>
        <strain evidence="2">ATCC BAA-161 / DSM 6008 / Z-2901</strain>
    </source>
</reference>
<dbReference type="InParanoid" id="Q3AEV8"/>
<dbReference type="KEGG" id="chy:CHY_0468"/>
<dbReference type="STRING" id="246194.CHY_0468"/>
<dbReference type="AlphaFoldDB" id="Q3AEV8"/>
<evidence type="ECO:0000313" key="2">
    <source>
        <dbReference type="Proteomes" id="UP000002706"/>
    </source>
</evidence>
<dbReference type="Proteomes" id="UP000002706">
    <property type="component" value="Chromosome"/>
</dbReference>
<dbReference type="HOGENOM" id="CLU_3364011_0_0_9"/>
<organism evidence="1 2">
    <name type="scientific">Carboxydothermus hydrogenoformans (strain ATCC BAA-161 / DSM 6008 / Z-2901)</name>
    <dbReference type="NCBI Taxonomy" id="246194"/>
    <lineage>
        <taxon>Bacteria</taxon>
        <taxon>Bacillati</taxon>
        <taxon>Bacillota</taxon>
        <taxon>Clostridia</taxon>
        <taxon>Thermoanaerobacterales</taxon>
        <taxon>Thermoanaerobacteraceae</taxon>
        <taxon>Carboxydothermus</taxon>
    </lineage>
</organism>
<protein>
    <submittedName>
        <fullName evidence="1">Uncharacterized protein</fullName>
    </submittedName>
</protein>
<proteinExistence type="predicted"/>